<dbReference type="EMBL" id="JABBNU010000009">
    <property type="protein sequence ID" value="NMM49600.1"/>
    <property type="molecule type" value="Genomic_DNA"/>
</dbReference>
<keyword evidence="5" id="KW-1185">Reference proteome</keyword>
<evidence type="ECO:0000313" key="4">
    <source>
        <dbReference type="EMBL" id="NMM49600.1"/>
    </source>
</evidence>
<dbReference type="PANTHER" id="PTHR30273:SF2">
    <property type="entry name" value="PROTEIN FECR"/>
    <property type="match status" value="1"/>
</dbReference>
<feature type="domain" description="FecR protein" evidence="2">
    <location>
        <begin position="102"/>
        <end position="191"/>
    </location>
</feature>
<keyword evidence="1" id="KW-1133">Transmembrane helix</keyword>
<dbReference type="RefSeq" id="WP_169682870.1">
    <property type="nucleotide sequence ID" value="NZ_JABBNU010000009.1"/>
</dbReference>
<dbReference type="Gene3D" id="3.55.50.30">
    <property type="match status" value="1"/>
</dbReference>
<dbReference type="InterPro" id="IPR006860">
    <property type="entry name" value="FecR"/>
</dbReference>
<evidence type="ECO:0000259" key="2">
    <source>
        <dbReference type="Pfam" id="PF04773"/>
    </source>
</evidence>
<dbReference type="InterPro" id="IPR012373">
    <property type="entry name" value="Ferrdict_sens_TM"/>
</dbReference>
<dbReference type="Pfam" id="PF04773">
    <property type="entry name" value="FecR"/>
    <property type="match status" value="1"/>
</dbReference>
<evidence type="ECO:0000259" key="3">
    <source>
        <dbReference type="Pfam" id="PF16344"/>
    </source>
</evidence>
<evidence type="ECO:0000313" key="5">
    <source>
        <dbReference type="Proteomes" id="UP000559010"/>
    </source>
</evidence>
<comment type="caution">
    <text evidence="4">The sequence shown here is derived from an EMBL/GenBank/DDBJ whole genome shotgun (WGS) entry which is preliminary data.</text>
</comment>
<sequence length="301" mass="34001">MKEGNDDTFLGRWLNGDLSDEERALFEASEEFKKYQKIIAATENIEHQDFDAESVYQNIKQKTHGQTASQSKSLPKYWFGVAAAIVLLITTFLFLYKPVSIYETEYGQISKVSLPDGSVVKLNAKSKVVFNKSNWNENRNIELSGEAFFDVEKGNQFTVNTIIGSVTVLGTEFNVTQLDNYFRVACYEGKVLVKSGDYKKELLPGMVLQINNNKVENSETTERSPAWMSNNSEFVNAPIKVVILTLENQYGVAVDYKLINEELTFTGRFPNNDLNTALQIIAESIGLSYSQEGERIIFKTN</sequence>
<dbReference type="PIRSF" id="PIRSF018266">
    <property type="entry name" value="FecR"/>
    <property type="match status" value="1"/>
</dbReference>
<keyword evidence="1" id="KW-0812">Transmembrane</keyword>
<proteinExistence type="predicted"/>
<dbReference type="PANTHER" id="PTHR30273">
    <property type="entry name" value="PERIPLASMIC SIGNAL SENSOR AND SIGMA FACTOR ACTIVATOR FECR-RELATED"/>
    <property type="match status" value="1"/>
</dbReference>
<feature type="domain" description="Protein FecR C-terminal" evidence="3">
    <location>
        <begin position="234"/>
        <end position="297"/>
    </location>
</feature>
<name>A0A848J509_9BACT</name>
<gene>
    <name evidence="4" type="ORF">HH304_14420</name>
</gene>
<protein>
    <submittedName>
        <fullName evidence="4">FecR family protein</fullName>
    </submittedName>
</protein>
<dbReference type="GO" id="GO:0016989">
    <property type="term" value="F:sigma factor antagonist activity"/>
    <property type="evidence" value="ECO:0007669"/>
    <property type="project" value="TreeGrafter"/>
</dbReference>
<dbReference type="AlphaFoldDB" id="A0A848J509"/>
<evidence type="ECO:0000256" key="1">
    <source>
        <dbReference type="SAM" id="Phobius"/>
    </source>
</evidence>
<dbReference type="Pfam" id="PF16344">
    <property type="entry name" value="FecR_C"/>
    <property type="match status" value="1"/>
</dbReference>
<accession>A0A848J509</accession>
<organism evidence="4 5">
    <name type="scientific">Marinigracilibium pacificum</name>
    <dbReference type="NCBI Taxonomy" id="2729599"/>
    <lineage>
        <taxon>Bacteria</taxon>
        <taxon>Pseudomonadati</taxon>
        <taxon>Bacteroidota</taxon>
        <taxon>Cytophagia</taxon>
        <taxon>Cytophagales</taxon>
        <taxon>Flammeovirgaceae</taxon>
        <taxon>Marinigracilibium</taxon>
    </lineage>
</organism>
<reference evidence="4 5" key="1">
    <citation type="submission" date="2020-04" db="EMBL/GenBank/DDBJ databases">
        <title>Flammeovirgaceae bacterium KN852 isolated from deep sea.</title>
        <authorList>
            <person name="Zhang D.-C."/>
        </authorList>
    </citation>
    <scope>NUCLEOTIDE SEQUENCE [LARGE SCALE GENOMIC DNA]</scope>
    <source>
        <strain evidence="4 5">KN852</strain>
    </source>
</reference>
<feature type="transmembrane region" description="Helical" evidence="1">
    <location>
        <begin position="77"/>
        <end position="96"/>
    </location>
</feature>
<dbReference type="Proteomes" id="UP000559010">
    <property type="component" value="Unassembled WGS sequence"/>
</dbReference>
<keyword evidence="1" id="KW-0472">Membrane</keyword>
<dbReference type="Gene3D" id="2.60.120.1440">
    <property type="match status" value="1"/>
</dbReference>
<dbReference type="InterPro" id="IPR032508">
    <property type="entry name" value="FecR_C"/>
</dbReference>